<comment type="caution">
    <text evidence="12">The sequence shown here is derived from an EMBL/GenBank/DDBJ whole genome shotgun (WGS) entry which is preliminary data.</text>
</comment>
<evidence type="ECO:0000313" key="13">
    <source>
        <dbReference type="Proteomes" id="UP000219994"/>
    </source>
</evidence>
<feature type="region of interest" description="Disordered" evidence="9">
    <location>
        <begin position="1"/>
        <end position="22"/>
    </location>
</feature>
<dbReference type="InterPro" id="IPR012094">
    <property type="entry name" value="tRNA_Ile_lys_synt"/>
</dbReference>
<reference evidence="13" key="1">
    <citation type="submission" date="2017-03" db="EMBL/GenBank/DDBJ databases">
        <authorList>
            <person name="Lund M.B."/>
        </authorList>
    </citation>
    <scope>NUCLEOTIDE SEQUENCE [LARGE SCALE GENOMIC DNA]</scope>
</reference>
<dbReference type="SUPFAM" id="SSF52402">
    <property type="entry name" value="Adenine nucleotide alpha hydrolases-like"/>
    <property type="match status" value="1"/>
</dbReference>
<dbReference type="InterPro" id="IPR012795">
    <property type="entry name" value="tRNA_Ile_lys_synt_N"/>
</dbReference>
<evidence type="ECO:0000313" key="12">
    <source>
        <dbReference type="EMBL" id="PDQ35209.1"/>
    </source>
</evidence>
<dbReference type="SUPFAM" id="SSF82829">
    <property type="entry name" value="MesJ substrate recognition domain-like"/>
    <property type="match status" value="1"/>
</dbReference>
<keyword evidence="8" id="KW-0175">Coiled coil</keyword>
<keyword evidence="5 7" id="KW-0067">ATP-binding</keyword>
<gene>
    <name evidence="7" type="primary">tilS</name>
    <name evidence="12" type="ORF">B5766_07095</name>
</gene>
<evidence type="ECO:0000256" key="5">
    <source>
        <dbReference type="ARBA" id="ARBA00022840"/>
    </source>
</evidence>
<dbReference type="Proteomes" id="UP000219994">
    <property type="component" value="Unassembled WGS sequence"/>
</dbReference>
<comment type="function">
    <text evidence="7">Ligates lysine onto the cytidine present at position 34 of the AUA codon-specific tRNA(Ile) that contains the anticodon CAU, in an ATP-dependent manner. Cytidine is converted to lysidine, thus changing the amino acid specificity of the tRNA from methionine to isoleucine.</text>
</comment>
<dbReference type="Gene3D" id="1.20.59.20">
    <property type="match status" value="1"/>
</dbReference>
<evidence type="ECO:0000256" key="7">
    <source>
        <dbReference type="HAMAP-Rule" id="MF_01161"/>
    </source>
</evidence>
<dbReference type="InterPro" id="IPR011063">
    <property type="entry name" value="TilS/TtcA_N"/>
</dbReference>
<dbReference type="Pfam" id="PF09179">
    <property type="entry name" value="TilS"/>
    <property type="match status" value="1"/>
</dbReference>
<dbReference type="PANTHER" id="PTHR43033:SF1">
    <property type="entry name" value="TRNA(ILE)-LYSIDINE SYNTHASE-RELATED"/>
    <property type="match status" value="1"/>
</dbReference>
<dbReference type="GO" id="GO:0005524">
    <property type="term" value="F:ATP binding"/>
    <property type="evidence" value="ECO:0007669"/>
    <property type="project" value="UniProtKB-UniRule"/>
</dbReference>
<accession>A0A2A6FR54</accession>
<dbReference type="CDD" id="cd01992">
    <property type="entry name" value="TilS_N"/>
    <property type="match status" value="1"/>
</dbReference>
<keyword evidence="2 7" id="KW-0436">Ligase</keyword>
<dbReference type="HAMAP" id="MF_01161">
    <property type="entry name" value="tRNA_Ile_lys_synt"/>
    <property type="match status" value="1"/>
</dbReference>
<keyword evidence="1 7" id="KW-0963">Cytoplasm</keyword>
<dbReference type="GO" id="GO:0032267">
    <property type="term" value="F:tRNA(Ile)-lysidine synthase activity"/>
    <property type="evidence" value="ECO:0007669"/>
    <property type="project" value="UniProtKB-EC"/>
</dbReference>
<sequence length="387" mass="39955">MVTDAPPDVPTSRRPEGPSRRRLTPAIAEVRGAVRSALGGVRAAGAGDDPLVLVALSGGADSLALTAATVFEGPRAGFRVGAAVIDHGLQVHSAEVAARAAEQARALGCDPVLVHRVEVANEGGPEASARQARYRALDALAVRHGAFAVLLGHTLDDQAETVLLGLARGSGAASLSGMAPGTVGGIAGNKRTEQSPGIAPDAVDGAVVGGVGSGAVVGTVAYLRPLLGTRRATTRQACLDAALTPWDDPHNADPRYTRVRVRDRVLPVLEAELGPGIAQALARTAEQLREDEAAFTQQVAELIEEMCEPAEAGIALSVGALAANPAALRQRLIRYAVEAEFGVSLSRFQTLEVARLVTAWHGQGPIDLPSGVRVTRGQGLLTFTRLS</sequence>
<feature type="domain" description="tRNA(Ile)-lysidine synthase substrate-binding" evidence="11">
    <location>
        <begin position="316"/>
        <end position="377"/>
    </location>
</feature>
<dbReference type="EC" id="6.3.4.19" evidence="7"/>
<dbReference type="EMBL" id="NAEP01000038">
    <property type="protein sequence ID" value="PDQ35209.1"/>
    <property type="molecule type" value="Genomic_DNA"/>
</dbReference>
<evidence type="ECO:0000256" key="4">
    <source>
        <dbReference type="ARBA" id="ARBA00022741"/>
    </source>
</evidence>
<feature type="coiled-coil region" evidence="8">
    <location>
        <begin position="278"/>
        <end position="305"/>
    </location>
</feature>
<keyword evidence="3 7" id="KW-0819">tRNA processing</keyword>
<dbReference type="AlphaFoldDB" id="A0A2A6FR54"/>
<evidence type="ECO:0000256" key="1">
    <source>
        <dbReference type="ARBA" id="ARBA00022490"/>
    </source>
</evidence>
<feature type="binding site" evidence="7">
    <location>
        <begin position="57"/>
        <end position="62"/>
    </location>
    <ligand>
        <name>ATP</name>
        <dbReference type="ChEBI" id="CHEBI:30616"/>
    </ligand>
</feature>
<comment type="similarity">
    <text evidence="7">Belongs to the tRNA(Ile)-lysidine synthase family.</text>
</comment>
<feature type="domain" description="tRNA(Ile)-lysidine/2-thiocytidine synthase N-terminal" evidence="10">
    <location>
        <begin position="52"/>
        <end position="263"/>
    </location>
</feature>
<evidence type="ECO:0000259" key="10">
    <source>
        <dbReference type="Pfam" id="PF01171"/>
    </source>
</evidence>
<evidence type="ECO:0000256" key="8">
    <source>
        <dbReference type="SAM" id="Coils"/>
    </source>
</evidence>
<proteinExistence type="inferred from homology"/>
<dbReference type="Pfam" id="PF01171">
    <property type="entry name" value="ATP_bind_3"/>
    <property type="match status" value="1"/>
</dbReference>
<comment type="domain">
    <text evidence="7">The N-terminal region contains the highly conserved SGGXDS motif, predicted to be a P-loop motif involved in ATP binding.</text>
</comment>
<comment type="catalytic activity">
    <reaction evidence="6 7">
        <text>cytidine(34) in tRNA(Ile2) + L-lysine + ATP = lysidine(34) in tRNA(Ile2) + AMP + diphosphate + H(+)</text>
        <dbReference type="Rhea" id="RHEA:43744"/>
        <dbReference type="Rhea" id="RHEA-COMP:10625"/>
        <dbReference type="Rhea" id="RHEA-COMP:10670"/>
        <dbReference type="ChEBI" id="CHEBI:15378"/>
        <dbReference type="ChEBI" id="CHEBI:30616"/>
        <dbReference type="ChEBI" id="CHEBI:32551"/>
        <dbReference type="ChEBI" id="CHEBI:33019"/>
        <dbReference type="ChEBI" id="CHEBI:82748"/>
        <dbReference type="ChEBI" id="CHEBI:83665"/>
        <dbReference type="ChEBI" id="CHEBI:456215"/>
        <dbReference type="EC" id="6.3.4.19"/>
    </reaction>
</comment>
<evidence type="ECO:0000256" key="6">
    <source>
        <dbReference type="ARBA" id="ARBA00048539"/>
    </source>
</evidence>
<dbReference type="InterPro" id="IPR015262">
    <property type="entry name" value="tRNA_Ile_lys_synt_subst-bd"/>
</dbReference>
<keyword evidence="4 7" id="KW-0547">Nucleotide-binding</keyword>
<organism evidence="12 13">
    <name type="scientific">Candidatus Lumbricidiphila eiseniae</name>
    <dbReference type="NCBI Taxonomy" id="1969409"/>
    <lineage>
        <taxon>Bacteria</taxon>
        <taxon>Bacillati</taxon>
        <taxon>Actinomycetota</taxon>
        <taxon>Actinomycetes</taxon>
        <taxon>Micrococcales</taxon>
        <taxon>Microbacteriaceae</taxon>
        <taxon>Candidatus Lumbricidiphila</taxon>
    </lineage>
</organism>
<protein>
    <recommendedName>
        <fullName evidence="7">tRNA(Ile)-lysidine synthase</fullName>
        <ecNumber evidence="7">6.3.4.19</ecNumber>
    </recommendedName>
    <alternativeName>
        <fullName evidence="7">tRNA(Ile)-2-lysyl-cytidine synthase</fullName>
    </alternativeName>
    <alternativeName>
        <fullName evidence="7">tRNA(Ile)-lysidine synthetase</fullName>
    </alternativeName>
</protein>
<dbReference type="GO" id="GO:0005737">
    <property type="term" value="C:cytoplasm"/>
    <property type="evidence" value="ECO:0007669"/>
    <property type="project" value="UniProtKB-SubCell"/>
</dbReference>
<dbReference type="PANTHER" id="PTHR43033">
    <property type="entry name" value="TRNA(ILE)-LYSIDINE SYNTHASE-RELATED"/>
    <property type="match status" value="1"/>
</dbReference>
<evidence type="ECO:0000256" key="3">
    <source>
        <dbReference type="ARBA" id="ARBA00022694"/>
    </source>
</evidence>
<evidence type="ECO:0000256" key="9">
    <source>
        <dbReference type="SAM" id="MobiDB-lite"/>
    </source>
</evidence>
<dbReference type="InterPro" id="IPR014729">
    <property type="entry name" value="Rossmann-like_a/b/a_fold"/>
</dbReference>
<dbReference type="Gene3D" id="3.40.50.620">
    <property type="entry name" value="HUPs"/>
    <property type="match status" value="1"/>
</dbReference>
<comment type="subcellular location">
    <subcellularLocation>
        <location evidence="7">Cytoplasm</location>
    </subcellularLocation>
</comment>
<name>A0A2A6FR54_9MICO</name>
<evidence type="ECO:0000259" key="11">
    <source>
        <dbReference type="Pfam" id="PF09179"/>
    </source>
</evidence>
<evidence type="ECO:0000256" key="2">
    <source>
        <dbReference type="ARBA" id="ARBA00022598"/>
    </source>
</evidence>
<dbReference type="GO" id="GO:0006400">
    <property type="term" value="P:tRNA modification"/>
    <property type="evidence" value="ECO:0007669"/>
    <property type="project" value="UniProtKB-UniRule"/>
</dbReference>